<accession>A0AC35GIM9</accession>
<name>A0AC35GIM9_9BILA</name>
<protein>
    <submittedName>
        <fullName evidence="2">Uncharacterized protein</fullName>
    </submittedName>
</protein>
<evidence type="ECO:0000313" key="1">
    <source>
        <dbReference type="Proteomes" id="UP000887580"/>
    </source>
</evidence>
<proteinExistence type="predicted"/>
<sequence length="104" mass="11579">MFAAFRSPKKTSELEPSLIQQIENYVQASVDKHFAGLDAKIDGIFEVVNKLDETTRSELREIKSLLNHPESEATSQKSLETPDLLQVSSPFSFDASPKDAQPTI</sequence>
<evidence type="ECO:0000313" key="2">
    <source>
        <dbReference type="WBParaSite" id="PS1159_v2.g5364.t1"/>
    </source>
</evidence>
<dbReference type="WBParaSite" id="PS1159_v2.g5364.t1">
    <property type="protein sequence ID" value="PS1159_v2.g5364.t1"/>
    <property type="gene ID" value="PS1159_v2.g5364"/>
</dbReference>
<organism evidence="1 2">
    <name type="scientific">Panagrolaimus sp. PS1159</name>
    <dbReference type="NCBI Taxonomy" id="55785"/>
    <lineage>
        <taxon>Eukaryota</taxon>
        <taxon>Metazoa</taxon>
        <taxon>Ecdysozoa</taxon>
        <taxon>Nematoda</taxon>
        <taxon>Chromadorea</taxon>
        <taxon>Rhabditida</taxon>
        <taxon>Tylenchina</taxon>
        <taxon>Panagrolaimomorpha</taxon>
        <taxon>Panagrolaimoidea</taxon>
        <taxon>Panagrolaimidae</taxon>
        <taxon>Panagrolaimus</taxon>
    </lineage>
</organism>
<reference evidence="2" key="1">
    <citation type="submission" date="2022-11" db="UniProtKB">
        <authorList>
            <consortium name="WormBaseParasite"/>
        </authorList>
    </citation>
    <scope>IDENTIFICATION</scope>
</reference>
<dbReference type="Proteomes" id="UP000887580">
    <property type="component" value="Unplaced"/>
</dbReference>